<reference evidence="3" key="1">
    <citation type="journal article" date="2017" name="Front. Plant Sci.">
        <title>Climate Clever Clovers: New Paradigm to Reduce the Environmental Footprint of Ruminants by Breeding Low Methanogenic Forages Utilizing Haplotype Variation.</title>
        <authorList>
            <person name="Kaur P."/>
            <person name="Appels R."/>
            <person name="Bayer P.E."/>
            <person name="Keeble-Gagnere G."/>
            <person name="Wang J."/>
            <person name="Hirakawa H."/>
            <person name="Shirasawa K."/>
            <person name="Vercoe P."/>
            <person name="Stefanova K."/>
            <person name="Durmic Z."/>
            <person name="Nichols P."/>
            <person name="Revell C."/>
            <person name="Isobe S.N."/>
            <person name="Edwards D."/>
            <person name="Erskine W."/>
        </authorList>
    </citation>
    <scope>NUCLEOTIDE SEQUENCE [LARGE SCALE GENOMIC DNA]</scope>
    <source>
        <strain evidence="3">cv. Daliak</strain>
    </source>
</reference>
<sequence length="418" mass="47864">MAGTSSKVPIEIVSDDEMASIDVAFATAACSRVTPVAAPAIYSPASTPRIRRIGTSIESVPVRAKRGLFTCSDPDIEDIGSFVRASRKKKSREDDTLLHRFRSKRGLFVTDITKTEWCEKQMEFSLFYEEWKNHEAKPDFAFVYGGASRKSKAMKAGIDRHVQLEREVLEPVGVNVKSHEDFMALKLVNFINGVNQLMFEGLTRELPIISFDFAQGIWMVGKIDEMQMPKAKHDHNPVLVETKTRYRDTVPAESQKRNGRVQLMCYKYLWDNLVAHADRNFPSKQLFDYFELNPRRMLCKDLRTACVDSGFSALTLGDVVMCYKNMCKKLPYANDKLVLRYESQRDQSLLEEEKFAYDDGWIKNEIGICFEFWFGQREASYVNEEEQWKCGFCDFVSQCPANTGDSESTETLSEDDDD</sequence>
<evidence type="ECO:0000313" key="2">
    <source>
        <dbReference type="EMBL" id="GAU24312.1"/>
    </source>
</evidence>
<dbReference type="PANTHER" id="PTHR14464">
    <property type="entry name" value="EXONUCLEASE V"/>
    <property type="match status" value="1"/>
</dbReference>
<dbReference type="AlphaFoldDB" id="A0A2Z6MFX6"/>
<comment type="similarity">
    <text evidence="1">Belongs to the EXO5 family.</text>
</comment>
<evidence type="ECO:0008006" key="4">
    <source>
        <dbReference type="Google" id="ProtNLM"/>
    </source>
</evidence>
<evidence type="ECO:0000256" key="1">
    <source>
        <dbReference type="ARBA" id="ARBA00009797"/>
    </source>
</evidence>
<dbReference type="GO" id="GO:0036297">
    <property type="term" value="P:interstrand cross-link repair"/>
    <property type="evidence" value="ECO:0007669"/>
    <property type="project" value="TreeGrafter"/>
</dbReference>
<dbReference type="Proteomes" id="UP000242715">
    <property type="component" value="Unassembled WGS sequence"/>
</dbReference>
<gene>
    <name evidence="2" type="ORF">TSUD_49000</name>
</gene>
<keyword evidence="3" id="KW-1185">Reference proteome</keyword>
<dbReference type="OrthoDB" id="354769at2759"/>
<dbReference type="Pfam" id="PF09810">
    <property type="entry name" value="Exo5"/>
    <property type="match status" value="2"/>
</dbReference>
<proteinExistence type="inferred from homology"/>
<accession>A0A2Z6MFX6</accession>
<dbReference type="GO" id="GO:0045145">
    <property type="term" value="F:single-stranded DNA 5'-3' DNA exonuclease activity"/>
    <property type="evidence" value="ECO:0007669"/>
    <property type="project" value="InterPro"/>
</dbReference>
<evidence type="ECO:0000313" key="3">
    <source>
        <dbReference type="Proteomes" id="UP000242715"/>
    </source>
</evidence>
<dbReference type="GO" id="GO:0005634">
    <property type="term" value="C:nucleus"/>
    <property type="evidence" value="ECO:0007669"/>
    <property type="project" value="TreeGrafter"/>
</dbReference>
<name>A0A2Z6MFX6_TRISU</name>
<protein>
    <recommendedName>
        <fullName evidence="4">Exonuclease V</fullName>
    </recommendedName>
</protein>
<dbReference type="InterPro" id="IPR019190">
    <property type="entry name" value="EXOV"/>
</dbReference>
<dbReference type="EMBL" id="DF973287">
    <property type="protein sequence ID" value="GAU24312.1"/>
    <property type="molecule type" value="Genomic_DNA"/>
</dbReference>
<organism evidence="2 3">
    <name type="scientific">Trifolium subterraneum</name>
    <name type="common">Subterranean clover</name>
    <dbReference type="NCBI Taxonomy" id="3900"/>
    <lineage>
        <taxon>Eukaryota</taxon>
        <taxon>Viridiplantae</taxon>
        <taxon>Streptophyta</taxon>
        <taxon>Embryophyta</taxon>
        <taxon>Tracheophyta</taxon>
        <taxon>Spermatophyta</taxon>
        <taxon>Magnoliopsida</taxon>
        <taxon>eudicotyledons</taxon>
        <taxon>Gunneridae</taxon>
        <taxon>Pentapetalae</taxon>
        <taxon>rosids</taxon>
        <taxon>fabids</taxon>
        <taxon>Fabales</taxon>
        <taxon>Fabaceae</taxon>
        <taxon>Papilionoideae</taxon>
        <taxon>50 kb inversion clade</taxon>
        <taxon>NPAAA clade</taxon>
        <taxon>Hologalegina</taxon>
        <taxon>IRL clade</taxon>
        <taxon>Trifolieae</taxon>
        <taxon>Trifolium</taxon>
    </lineage>
</organism>
<dbReference type="PANTHER" id="PTHR14464:SF4">
    <property type="entry name" value="EXONUCLEASE V"/>
    <property type="match status" value="1"/>
</dbReference>